<accession>A0ACC3ZDC3</accession>
<dbReference type="Proteomes" id="UP000805649">
    <property type="component" value="Unassembled WGS sequence"/>
</dbReference>
<organism evidence="1 2">
    <name type="scientific">Colletotrichum truncatum</name>
    <name type="common">Anthracnose fungus</name>
    <name type="synonym">Colletotrichum capsici</name>
    <dbReference type="NCBI Taxonomy" id="5467"/>
    <lineage>
        <taxon>Eukaryota</taxon>
        <taxon>Fungi</taxon>
        <taxon>Dikarya</taxon>
        <taxon>Ascomycota</taxon>
        <taxon>Pezizomycotina</taxon>
        <taxon>Sordariomycetes</taxon>
        <taxon>Hypocreomycetidae</taxon>
        <taxon>Glomerellales</taxon>
        <taxon>Glomerellaceae</taxon>
        <taxon>Colletotrichum</taxon>
        <taxon>Colletotrichum truncatum species complex</taxon>
    </lineage>
</organism>
<gene>
    <name evidence="1" type="ORF">CTRU02_200014</name>
</gene>
<reference evidence="1 2" key="1">
    <citation type="journal article" date="2020" name="Phytopathology">
        <title>Genome Sequence Resources of Colletotrichum truncatum, C. plurivorum, C. musicola, and C. sojae: Four Species Pathogenic to Soybean (Glycine max).</title>
        <authorList>
            <person name="Rogerio F."/>
            <person name="Boufleur T.R."/>
            <person name="Ciampi-Guillardi M."/>
            <person name="Sukno S.A."/>
            <person name="Thon M.R."/>
            <person name="Massola Junior N.S."/>
            <person name="Baroncelli R."/>
        </authorList>
    </citation>
    <scope>NUCLEOTIDE SEQUENCE [LARGE SCALE GENOMIC DNA]</scope>
    <source>
        <strain evidence="1 2">CMES1059</strain>
    </source>
</reference>
<evidence type="ECO:0000313" key="1">
    <source>
        <dbReference type="EMBL" id="KAL0942128.1"/>
    </source>
</evidence>
<protein>
    <submittedName>
        <fullName evidence="1">Uncharacterized protein</fullName>
    </submittedName>
</protein>
<proteinExistence type="predicted"/>
<comment type="caution">
    <text evidence="1">The sequence shown here is derived from an EMBL/GenBank/DDBJ whole genome shotgun (WGS) entry which is preliminary data.</text>
</comment>
<keyword evidence="2" id="KW-1185">Reference proteome</keyword>
<sequence>MKVPGHLCHIHNTWPFIFVVMMLDLTQIRAPLVPSATSSYGLPLVTT</sequence>
<dbReference type="EMBL" id="VUJX02000001">
    <property type="protein sequence ID" value="KAL0942128.1"/>
    <property type="molecule type" value="Genomic_DNA"/>
</dbReference>
<evidence type="ECO:0000313" key="2">
    <source>
        <dbReference type="Proteomes" id="UP000805649"/>
    </source>
</evidence>
<name>A0ACC3ZDC3_COLTU</name>